<evidence type="ECO:0000313" key="3">
    <source>
        <dbReference type="Proteomes" id="UP000294933"/>
    </source>
</evidence>
<proteinExistence type="predicted"/>
<dbReference type="Pfam" id="PF01693">
    <property type="entry name" value="Cauli_VI"/>
    <property type="match status" value="1"/>
</dbReference>
<feature type="domain" description="Ribonuclease H1 N-terminal" evidence="1">
    <location>
        <begin position="93"/>
        <end position="134"/>
    </location>
</feature>
<gene>
    <name evidence="2" type="ORF">BD410DRAFT_846230</name>
</gene>
<reference evidence="2 3" key="1">
    <citation type="submission" date="2018-06" db="EMBL/GenBank/DDBJ databases">
        <title>A transcriptomic atlas of mushroom development highlights an independent origin of complex multicellularity.</title>
        <authorList>
            <consortium name="DOE Joint Genome Institute"/>
            <person name="Krizsan K."/>
            <person name="Almasi E."/>
            <person name="Merenyi Z."/>
            <person name="Sahu N."/>
            <person name="Viragh M."/>
            <person name="Koszo T."/>
            <person name="Mondo S."/>
            <person name="Kiss B."/>
            <person name="Balint B."/>
            <person name="Kues U."/>
            <person name="Barry K."/>
            <person name="Hegedus J.C."/>
            <person name="Henrissat B."/>
            <person name="Johnson J."/>
            <person name="Lipzen A."/>
            <person name="Ohm R."/>
            <person name="Nagy I."/>
            <person name="Pangilinan J."/>
            <person name="Yan J."/>
            <person name="Xiong Y."/>
            <person name="Grigoriev I.V."/>
            <person name="Hibbett D.S."/>
            <person name="Nagy L.G."/>
        </authorList>
    </citation>
    <scope>NUCLEOTIDE SEQUENCE [LARGE SCALE GENOMIC DNA]</scope>
    <source>
        <strain evidence="2 3">SZMC22713</strain>
    </source>
</reference>
<dbReference type="Proteomes" id="UP000294933">
    <property type="component" value="Unassembled WGS sequence"/>
</dbReference>
<dbReference type="OrthoDB" id="3270804at2759"/>
<evidence type="ECO:0000259" key="1">
    <source>
        <dbReference type="Pfam" id="PF01693"/>
    </source>
</evidence>
<dbReference type="AlphaFoldDB" id="A0A4Y7PI48"/>
<name>A0A4Y7PI48_9AGAM</name>
<dbReference type="Gene3D" id="3.40.970.10">
    <property type="entry name" value="Ribonuclease H1, N-terminal domain"/>
    <property type="match status" value="1"/>
</dbReference>
<dbReference type="InterPro" id="IPR009027">
    <property type="entry name" value="Ribosomal_bL9/RNase_H1_N"/>
</dbReference>
<dbReference type="VEuPathDB" id="FungiDB:BD410DRAFT_846230"/>
<dbReference type="SUPFAM" id="SSF55658">
    <property type="entry name" value="L9 N-domain-like"/>
    <property type="match status" value="1"/>
</dbReference>
<keyword evidence="3" id="KW-1185">Reference proteome</keyword>
<dbReference type="InterPro" id="IPR011320">
    <property type="entry name" value="RNase_H1_N"/>
</dbReference>
<evidence type="ECO:0000313" key="2">
    <source>
        <dbReference type="EMBL" id="TDL14219.1"/>
    </source>
</evidence>
<sequence>MVQIVETEHPVVETNVETTQVTYETLYGTMEAVFITIGSVPLDNGVDGPGVTPPPSPDIIPVRLDEEVRPVDTAPSSPDIIPIALEPANPKLWYAVTMGKNVGVFQGWSLTSPNVTKVSGACFTKCATKELAEAVFDRARAAKAVFYLF</sequence>
<dbReference type="EMBL" id="ML170369">
    <property type="protein sequence ID" value="TDL14219.1"/>
    <property type="molecule type" value="Genomic_DNA"/>
</dbReference>
<dbReference type="InterPro" id="IPR037056">
    <property type="entry name" value="RNase_H1_N_sf"/>
</dbReference>
<accession>A0A4Y7PI48</accession>
<protein>
    <recommendedName>
        <fullName evidence="1">Ribonuclease H1 N-terminal domain-containing protein</fullName>
    </recommendedName>
</protein>
<organism evidence="2 3">
    <name type="scientific">Rickenella mellea</name>
    <dbReference type="NCBI Taxonomy" id="50990"/>
    <lineage>
        <taxon>Eukaryota</taxon>
        <taxon>Fungi</taxon>
        <taxon>Dikarya</taxon>
        <taxon>Basidiomycota</taxon>
        <taxon>Agaricomycotina</taxon>
        <taxon>Agaricomycetes</taxon>
        <taxon>Hymenochaetales</taxon>
        <taxon>Rickenellaceae</taxon>
        <taxon>Rickenella</taxon>
    </lineage>
</organism>